<proteinExistence type="predicted"/>
<keyword evidence="1" id="KW-1133">Transmembrane helix</keyword>
<protein>
    <submittedName>
        <fullName evidence="2">Uncharacterized protein</fullName>
    </submittedName>
</protein>
<keyword evidence="1" id="KW-0812">Transmembrane</keyword>
<dbReference type="AlphaFoldDB" id="A0A8D9E798"/>
<dbReference type="EMBL" id="HBUF01424073">
    <property type="protein sequence ID" value="CAG6741195.1"/>
    <property type="molecule type" value="Transcribed_RNA"/>
</dbReference>
<evidence type="ECO:0000313" key="2">
    <source>
        <dbReference type="EMBL" id="CAG6741195.1"/>
    </source>
</evidence>
<reference evidence="2" key="1">
    <citation type="submission" date="2021-05" db="EMBL/GenBank/DDBJ databases">
        <authorList>
            <person name="Alioto T."/>
            <person name="Alioto T."/>
            <person name="Gomez Garrido J."/>
        </authorList>
    </citation>
    <scope>NUCLEOTIDE SEQUENCE</scope>
</reference>
<feature type="transmembrane region" description="Helical" evidence="1">
    <location>
        <begin position="32"/>
        <end position="53"/>
    </location>
</feature>
<accession>A0A8D9E798</accession>
<evidence type="ECO:0000256" key="1">
    <source>
        <dbReference type="SAM" id="Phobius"/>
    </source>
</evidence>
<feature type="transmembrane region" description="Helical" evidence="1">
    <location>
        <begin position="59"/>
        <end position="83"/>
    </location>
</feature>
<organism evidence="2">
    <name type="scientific">Cacopsylla melanoneura</name>
    <dbReference type="NCBI Taxonomy" id="428564"/>
    <lineage>
        <taxon>Eukaryota</taxon>
        <taxon>Metazoa</taxon>
        <taxon>Ecdysozoa</taxon>
        <taxon>Arthropoda</taxon>
        <taxon>Hexapoda</taxon>
        <taxon>Insecta</taxon>
        <taxon>Pterygota</taxon>
        <taxon>Neoptera</taxon>
        <taxon>Paraneoptera</taxon>
        <taxon>Hemiptera</taxon>
        <taxon>Sternorrhyncha</taxon>
        <taxon>Psylloidea</taxon>
        <taxon>Psyllidae</taxon>
        <taxon>Psyllinae</taxon>
        <taxon>Cacopsylla</taxon>
    </lineage>
</organism>
<sequence>MNKESKKKKFLHERYAELRAIFQYYSCLRQQVSIITSLSLLLFSPYLSVISFFTSIRPSPIPCILFLPMTTIIMAELFSVWITGSTYKNEEQKYCIQCYFVSMLF</sequence>
<keyword evidence="1" id="KW-0472">Membrane</keyword>
<name>A0A8D9E798_9HEMI</name>